<comment type="caution">
    <text evidence="4">The sequence shown here is derived from an EMBL/GenBank/DDBJ whole genome shotgun (WGS) entry which is preliminary data.</text>
</comment>
<dbReference type="Gene3D" id="1.10.357.40">
    <property type="entry name" value="YbiA-like"/>
    <property type="match status" value="1"/>
</dbReference>
<evidence type="ECO:0000313" key="4">
    <source>
        <dbReference type="EMBL" id="NVE94531.1"/>
    </source>
</evidence>
<reference evidence="4 5" key="1">
    <citation type="submission" date="2020-06" db="EMBL/GenBank/DDBJ databases">
        <title>Altererythrobacter lutimaris sp. nov., a marine bacterium isolated from a tidal flat.</title>
        <authorList>
            <person name="Kim D."/>
            <person name="Yoo Y."/>
            <person name="Kim J.-J."/>
        </authorList>
    </citation>
    <scope>NUCLEOTIDE SEQUENCE [LARGE SCALE GENOMIC DNA]</scope>
    <source>
        <strain evidence="4 5">JGD-16</strain>
    </source>
</reference>
<accession>A0A850HBZ7</accession>
<evidence type="ECO:0000256" key="2">
    <source>
        <dbReference type="ARBA" id="ARBA00000751"/>
    </source>
</evidence>
<keyword evidence="5" id="KW-1185">Reference proteome</keyword>
<proteinExistence type="predicted"/>
<dbReference type="CDD" id="cd15457">
    <property type="entry name" value="NADAR"/>
    <property type="match status" value="1"/>
</dbReference>
<dbReference type="Pfam" id="PF08719">
    <property type="entry name" value="NADAR"/>
    <property type="match status" value="1"/>
</dbReference>
<dbReference type="Proteomes" id="UP000546031">
    <property type="component" value="Unassembled WGS sequence"/>
</dbReference>
<dbReference type="InterPro" id="IPR012816">
    <property type="entry name" value="NADAR"/>
</dbReference>
<gene>
    <name evidence="4" type="ORF">HUO12_06430</name>
</gene>
<organism evidence="4 5">
    <name type="scientific">Altererythrobacter lutimaris</name>
    <dbReference type="NCBI Taxonomy" id="2743979"/>
    <lineage>
        <taxon>Bacteria</taxon>
        <taxon>Pseudomonadati</taxon>
        <taxon>Pseudomonadota</taxon>
        <taxon>Alphaproteobacteria</taxon>
        <taxon>Sphingomonadales</taxon>
        <taxon>Erythrobacteraceae</taxon>
        <taxon>Altererythrobacter</taxon>
    </lineage>
</organism>
<sequence length="177" mass="20272">MTSEKFTFFWNGPFSQWYKSPFTIDGQYYNTAEQYMMAEKARLFGDDEALGKILEATDPAVQKAWGRKVKGFDQEKWEKARSEIVYRGSRAKFTTHRDLLQMLLDTEGTSLAEASPVDTIWGIGLAADAKDASDRSKWLGQNLLGEILQNLRDELLEEQRGEGIPELVERARRKAKK</sequence>
<evidence type="ECO:0000256" key="1">
    <source>
        <dbReference type="ARBA" id="ARBA00000022"/>
    </source>
</evidence>
<dbReference type="SUPFAM" id="SSF143990">
    <property type="entry name" value="YbiA-like"/>
    <property type="match status" value="1"/>
</dbReference>
<comment type="catalytic activity">
    <reaction evidence="1">
        <text>5-amino-6-(5-phospho-D-ribosylamino)uracil + H2O = 5,6-diaminouracil + D-ribose 5-phosphate</text>
        <dbReference type="Rhea" id="RHEA:55020"/>
        <dbReference type="ChEBI" id="CHEBI:15377"/>
        <dbReference type="ChEBI" id="CHEBI:46252"/>
        <dbReference type="ChEBI" id="CHEBI:58453"/>
        <dbReference type="ChEBI" id="CHEBI:78346"/>
    </reaction>
</comment>
<dbReference type="NCBIfam" id="TIGR02464">
    <property type="entry name" value="ribofla_fusion"/>
    <property type="match status" value="1"/>
</dbReference>
<evidence type="ECO:0000313" key="5">
    <source>
        <dbReference type="Proteomes" id="UP000546031"/>
    </source>
</evidence>
<dbReference type="InterPro" id="IPR037238">
    <property type="entry name" value="YbiA-like_sf"/>
</dbReference>
<dbReference type="RefSeq" id="WP_176272799.1">
    <property type="nucleotide sequence ID" value="NZ_JABWTA010000001.1"/>
</dbReference>
<evidence type="ECO:0000259" key="3">
    <source>
        <dbReference type="Pfam" id="PF08719"/>
    </source>
</evidence>
<feature type="domain" description="NADAR" evidence="3">
    <location>
        <begin position="11"/>
        <end position="155"/>
    </location>
</feature>
<protein>
    <submittedName>
        <fullName evidence="4">NADAR family protein</fullName>
    </submittedName>
</protein>
<comment type="catalytic activity">
    <reaction evidence="2">
        <text>2,5-diamino-6-hydroxy-4-(5-phosphoribosylamino)-pyrimidine + H2O = 2,5,6-triamino-4-hydroxypyrimidine + D-ribose 5-phosphate</text>
        <dbReference type="Rhea" id="RHEA:23436"/>
        <dbReference type="ChEBI" id="CHEBI:15377"/>
        <dbReference type="ChEBI" id="CHEBI:58614"/>
        <dbReference type="ChEBI" id="CHEBI:78346"/>
        <dbReference type="ChEBI" id="CHEBI:137796"/>
    </reaction>
</comment>
<name>A0A850HBZ7_9SPHN</name>
<dbReference type="AlphaFoldDB" id="A0A850HBZ7"/>
<dbReference type="EMBL" id="JABWTA010000001">
    <property type="protein sequence ID" value="NVE94531.1"/>
    <property type="molecule type" value="Genomic_DNA"/>
</dbReference>